<keyword evidence="3" id="KW-1185">Reference proteome</keyword>
<proteinExistence type="predicted"/>
<gene>
    <name evidence="2" type="ORF">CJ030_MR2G009190</name>
</gene>
<name>A0A6A1WIZ7_9ROSI</name>
<dbReference type="OrthoDB" id="1710629at2759"/>
<dbReference type="Pfam" id="PF03216">
    <property type="entry name" value="Rhabdo_ncap_2"/>
    <property type="match status" value="1"/>
</dbReference>
<comment type="subcellular location">
    <subcellularLocation>
        <location evidence="1">Virion</location>
    </subcellularLocation>
</comment>
<evidence type="ECO:0000256" key="1">
    <source>
        <dbReference type="ARBA" id="ARBA00004328"/>
    </source>
</evidence>
<organism evidence="2 3">
    <name type="scientific">Morella rubra</name>
    <name type="common">Chinese bayberry</name>
    <dbReference type="NCBI Taxonomy" id="262757"/>
    <lineage>
        <taxon>Eukaryota</taxon>
        <taxon>Viridiplantae</taxon>
        <taxon>Streptophyta</taxon>
        <taxon>Embryophyta</taxon>
        <taxon>Tracheophyta</taxon>
        <taxon>Spermatophyta</taxon>
        <taxon>Magnoliopsida</taxon>
        <taxon>eudicotyledons</taxon>
        <taxon>Gunneridae</taxon>
        <taxon>Pentapetalae</taxon>
        <taxon>rosids</taxon>
        <taxon>fabids</taxon>
        <taxon>Fagales</taxon>
        <taxon>Myricaceae</taxon>
        <taxon>Morella</taxon>
    </lineage>
</organism>
<dbReference type="InterPro" id="IPR004902">
    <property type="entry name" value="Rhabdo_ncap_2"/>
</dbReference>
<evidence type="ECO:0000313" key="3">
    <source>
        <dbReference type="Proteomes" id="UP000516437"/>
    </source>
</evidence>
<evidence type="ECO:0000313" key="2">
    <source>
        <dbReference type="EMBL" id="KAB1223837.1"/>
    </source>
</evidence>
<accession>A0A6A1WIZ7</accession>
<sequence length="402" mass="45493">MGTFGSQAVDDKLKQLLSTPNAPPRTAAPITEVVHDLDVRAQALKVNCRFADLDGVTLYRPVNRDFHDDTWKGRKAITLERLSTDKIVELGTSVFTNLKVNISLKDAAALMVLAFDLRLKDRSSYLFRDEIPEDWETSEDMSLDQVDDKKFLSTTAVPVPPTYHSDDSYEIANGLCFIAASTLRMFTKTADNYEKAFHHILDGYKNLYGLAIPISNIRLGAMSPRLANTYSRREIMKSTLFRLLWSANATIENMSVKSFLYHNHLAYTGLHIVSLFLQCCEVLHVSPSVLIKPLYSNRHKEILADLATLSMDLPSSNQDQHKRKMWMYARIFDEIFFATLQTKKCADLVCIFAHVLQKMDAPNASGIFKIASLDRMSEKFKADLGGRADILIDCVLKLRQNK</sequence>
<protein>
    <submittedName>
        <fullName evidence="2">Nucleoprotein</fullName>
    </submittedName>
</protein>
<comment type="caution">
    <text evidence="2">The sequence shown here is derived from an EMBL/GenBank/DDBJ whole genome shotgun (WGS) entry which is preliminary data.</text>
</comment>
<dbReference type="EMBL" id="RXIC02000020">
    <property type="protein sequence ID" value="KAB1223837.1"/>
    <property type="molecule type" value="Genomic_DNA"/>
</dbReference>
<dbReference type="Proteomes" id="UP000516437">
    <property type="component" value="Chromosome 2"/>
</dbReference>
<reference evidence="2 3" key="1">
    <citation type="journal article" date="2019" name="Plant Biotechnol. J.">
        <title>The red bayberry genome and genetic basis of sex determination.</title>
        <authorList>
            <person name="Jia H.M."/>
            <person name="Jia H.J."/>
            <person name="Cai Q.L."/>
            <person name="Wang Y."/>
            <person name="Zhao H.B."/>
            <person name="Yang W.F."/>
            <person name="Wang G.Y."/>
            <person name="Li Y.H."/>
            <person name="Zhan D.L."/>
            <person name="Shen Y.T."/>
            <person name="Niu Q.F."/>
            <person name="Chang L."/>
            <person name="Qiu J."/>
            <person name="Zhao L."/>
            <person name="Xie H.B."/>
            <person name="Fu W.Y."/>
            <person name="Jin J."/>
            <person name="Li X.W."/>
            <person name="Jiao Y."/>
            <person name="Zhou C.C."/>
            <person name="Tu T."/>
            <person name="Chai C.Y."/>
            <person name="Gao J.L."/>
            <person name="Fan L.J."/>
            <person name="van de Weg E."/>
            <person name="Wang J.Y."/>
            <person name="Gao Z.S."/>
        </authorList>
    </citation>
    <scope>NUCLEOTIDE SEQUENCE [LARGE SCALE GENOMIC DNA]</scope>
    <source>
        <tissue evidence="2">Leaves</tissue>
    </source>
</reference>
<dbReference type="AlphaFoldDB" id="A0A6A1WIZ7"/>